<dbReference type="EMBL" id="AP014926">
    <property type="protein sequence ID" value="BAR96804.1"/>
    <property type="molecule type" value="Genomic_DNA"/>
</dbReference>
<organism evidence="1 2">
    <name type="scientific">Prevotella intermedia</name>
    <dbReference type="NCBI Taxonomy" id="28131"/>
    <lineage>
        <taxon>Bacteria</taxon>
        <taxon>Pseudomonadati</taxon>
        <taxon>Bacteroidota</taxon>
        <taxon>Bacteroidia</taxon>
        <taxon>Bacteroidales</taxon>
        <taxon>Prevotellaceae</taxon>
        <taxon>Prevotella</taxon>
    </lineage>
</organism>
<protein>
    <submittedName>
        <fullName evidence="1">Uncharacterized protein</fullName>
    </submittedName>
</protein>
<gene>
    <name evidence="1" type="ORF">PI172_2076</name>
</gene>
<evidence type="ECO:0000313" key="2">
    <source>
        <dbReference type="Proteomes" id="UP000067008"/>
    </source>
</evidence>
<proteinExistence type="predicted"/>
<sequence length="48" mass="5559">MALQKRRFCKVKAAVLQCKTAAFGKLKKNTRFSVKIFRGRRKAKWVCG</sequence>
<dbReference type="Proteomes" id="UP000067008">
    <property type="component" value="Chromosome 1"/>
</dbReference>
<dbReference type="AlphaFoldDB" id="A0AAD1BJI6"/>
<accession>A0AAD1BJI6</accession>
<name>A0AAD1BJI6_PREIN</name>
<reference evidence="1 2" key="1">
    <citation type="submission" date="2015-07" db="EMBL/GenBank/DDBJ databases">
        <title>Complete genome sequence of Prevotella intermedia strain 17-2.</title>
        <authorList>
            <person name="Nambu T."/>
        </authorList>
    </citation>
    <scope>NUCLEOTIDE SEQUENCE [LARGE SCALE GENOMIC DNA]</scope>
    <source>
        <strain evidence="1 2">17-2</strain>
    </source>
</reference>
<evidence type="ECO:0000313" key="1">
    <source>
        <dbReference type="EMBL" id="BAR96804.1"/>
    </source>
</evidence>